<feature type="transmembrane region" description="Helical" evidence="1">
    <location>
        <begin position="139"/>
        <end position="163"/>
    </location>
</feature>
<dbReference type="Pfam" id="PF00115">
    <property type="entry name" value="COX1"/>
    <property type="match status" value="1"/>
</dbReference>
<dbReference type="InterPro" id="IPR023616">
    <property type="entry name" value="Cyt_c_oxase-like_su1_dom"/>
</dbReference>
<feature type="transmembrane region" description="Helical" evidence="1">
    <location>
        <begin position="254"/>
        <end position="278"/>
    </location>
</feature>
<feature type="non-terminal residue" evidence="3">
    <location>
        <position position="1"/>
    </location>
</feature>
<protein>
    <recommendedName>
        <fullName evidence="2">Cytochrome oxidase subunit I profile domain-containing protein</fullName>
    </recommendedName>
</protein>
<feature type="domain" description="Cytochrome oxidase subunit I profile" evidence="2">
    <location>
        <begin position="1"/>
        <end position="282"/>
    </location>
</feature>
<dbReference type="AlphaFoldDB" id="A0A382VW17"/>
<organism evidence="3">
    <name type="scientific">marine metagenome</name>
    <dbReference type="NCBI Taxonomy" id="408172"/>
    <lineage>
        <taxon>unclassified sequences</taxon>
        <taxon>metagenomes</taxon>
        <taxon>ecological metagenomes</taxon>
    </lineage>
</organism>
<accession>A0A382VW17</accession>
<proteinExistence type="predicted"/>
<keyword evidence="1" id="KW-0812">Transmembrane</keyword>
<feature type="transmembrane region" description="Helical" evidence="1">
    <location>
        <begin position="175"/>
        <end position="194"/>
    </location>
</feature>
<evidence type="ECO:0000259" key="2">
    <source>
        <dbReference type="PROSITE" id="PS50855"/>
    </source>
</evidence>
<keyword evidence="1" id="KW-1133">Transmembrane helix</keyword>
<feature type="transmembrane region" description="Helical" evidence="1">
    <location>
        <begin position="215"/>
        <end position="234"/>
    </location>
</feature>
<reference evidence="3" key="1">
    <citation type="submission" date="2018-05" db="EMBL/GenBank/DDBJ databases">
        <authorList>
            <person name="Lanie J.A."/>
            <person name="Ng W.-L."/>
            <person name="Kazmierczak K.M."/>
            <person name="Andrzejewski T.M."/>
            <person name="Davidsen T.M."/>
            <person name="Wayne K.J."/>
            <person name="Tettelin H."/>
            <person name="Glass J.I."/>
            <person name="Rusch D."/>
            <person name="Podicherti R."/>
            <person name="Tsui H.-C.T."/>
            <person name="Winkler M.E."/>
        </authorList>
    </citation>
    <scope>NUCLEOTIDE SEQUENCE</scope>
</reference>
<dbReference type="InterPro" id="IPR000883">
    <property type="entry name" value="Cyt_C_Oxase_1"/>
</dbReference>
<feature type="transmembrane region" description="Helical" evidence="1">
    <location>
        <begin position="68"/>
        <end position="91"/>
    </location>
</feature>
<dbReference type="SUPFAM" id="SSF81442">
    <property type="entry name" value="Cytochrome c oxidase subunit I-like"/>
    <property type="match status" value="1"/>
</dbReference>
<dbReference type="Gene3D" id="1.20.210.10">
    <property type="entry name" value="Cytochrome c oxidase-like, subunit I domain"/>
    <property type="match status" value="1"/>
</dbReference>
<feature type="transmembrane region" description="Helical" evidence="1">
    <location>
        <begin position="5"/>
        <end position="22"/>
    </location>
</feature>
<feature type="transmembrane region" description="Helical" evidence="1">
    <location>
        <begin position="34"/>
        <end position="56"/>
    </location>
</feature>
<dbReference type="EMBL" id="UINC01155037">
    <property type="protein sequence ID" value="SVD50654.1"/>
    <property type="molecule type" value="Genomic_DNA"/>
</dbReference>
<name>A0A382VW17_9ZZZZ</name>
<dbReference type="PROSITE" id="PS50855">
    <property type="entry name" value="COX1"/>
    <property type="match status" value="1"/>
</dbReference>
<dbReference type="GO" id="GO:0009060">
    <property type="term" value="P:aerobic respiration"/>
    <property type="evidence" value="ECO:0007669"/>
    <property type="project" value="InterPro"/>
</dbReference>
<feature type="transmembrane region" description="Helical" evidence="1">
    <location>
        <begin position="97"/>
        <end position="118"/>
    </location>
</feature>
<dbReference type="InterPro" id="IPR036927">
    <property type="entry name" value="Cyt_c_oxase-like_su1_sf"/>
</dbReference>
<keyword evidence="1" id="KW-0472">Membrane</keyword>
<sequence>ATGIIFFFLTFSEAYLWVIPYFRENIVREMTVQWKAYGSLIGSWNMLCYGLAIYVMEKTSRNRISCLPISYFLYFLGLINLILGWSHHIYILPAAEWIRLLGYAISMTELIILAKMIWDWKGLIVKGIKLHSIPYRFLLSSDFWIVANLVLAIIISVPAANIYTHGTHITVAHSMGSTIGINTMILLATIFYMLSENKKNIYMESELKMIKTGFWIANISLFIFWISLIASGIIKSFYMTQNIVFQQIMNSLHPYFWVLALSGFALFIGVILITIPLIKQLS</sequence>
<evidence type="ECO:0000313" key="3">
    <source>
        <dbReference type="EMBL" id="SVD50654.1"/>
    </source>
</evidence>
<feature type="non-terminal residue" evidence="3">
    <location>
        <position position="282"/>
    </location>
</feature>
<evidence type="ECO:0000256" key="1">
    <source>
        <dbReference type="SAM" id="Phobius"/>
    </source>
</evidence>
<dbReference type="GO" id="GO:0004129">
    <property type="term" value="F:cytochrome-c oxidase activity"/>
    <property type="evidence" value="ECO:0007669"/>
    <property type="project" value="InterPro"/>
</dbReference>
<dbReference type="GO" id="GO:0020037">
    <property type="term" value="F:heme binding"/>
    <property type="evidence" value="ECO:0007669"/>
    <property type="project" value="InterPro"/>
</dbReference>
<dbReference type="GO" id="GO:0016020">
    <property type="term" value="C:membrane"/>
    <property type="evidence" value="ECO:0007669"/>
    <property type="project" value="InterPro"/>
</dbReference>
<gene>
    <name evidence="3" type="ORF">METZ01_LOCUS403508</name>
</gene>